<dbReference type="AlphaFoldDB" id="A0A2X3Y1H9"/>
<protein>
    <submittedName>
        <fullName evidence="2">Ribosomal-protein-alanine acetyltransferase</fullName>
    </submittedName>
</protein>
<proteinExistence type="predicted"/>
<keyword evidence="2" id="KW-0808">Transferase</keyword>
<dbReference type="EMBL" id="LS483364">
    <property type="protein sequence ID" value="SQF70880.1"/>
    <property type="molecule type" value="Genomic_DNA"/>
</dbReference>
<dbReference type="Proteomes" id="UP000248534">
    <property type="component" value="Chromosome 1"/>
</dbReference>
<dbReference type="Pfam" id="PF00583">
    <property type="entry name" value="Acetyltransf_1"/>
    <property type="match status" value="1"/>
</dbReference>
<dbReference type="GO" id="GO:0016747">
    <property type="term" value="F:acyltransferase activity, transferring groups other than amino-acyl groups"/>
    <property type="evidence" value="ECO:0007669"/>
    <property type="project" value="InterPro"/>
</dbReference>
<name>A0A2X3Y1H9_STRSA</name>
<evidence type="ECO:0000313" key="2">
    <source>
        <dbReference type="EMBL" id="SQF70880.1"/>
    </source>
</evidence>
<sequence length="154" mass="18197">MSNKIERLTQQHALEIANDWHYEAPYDFYDMKNDLEDYEEIVSQEARRDRYYQVLREGELYGFFCLEQKGERTLELGLGMKPEHCGKGQGAGFLQEILEFIMANLAPQVIRLYVVDFNHRAQQLYLNMGFEVVRRIPQESNGDIHLFVEMVKKV</sequence>
<dbReference type="InterPro" id="IPR016181">
    <property type="entry name" value="Acyl_CoA_acyltransferase"/>
</dbReference>
<reference evidence="2 3" key="1">
    <citation type="submission" date="2018-06" db="EMBL/GenBank/DDBJ databases">
        <authorList>
            <consortium name="Pathogen Informatics"/>
            <person name="Doyle S."/>
        </authorList>
    </citation>
    <scope>NUCLEOTIDE SEQUENCE [LARGE SCALE GENOMIC DNA]</scope>
    <source>
        <strain evidence="2 3">NCTC11086</strain>
    </source>
</reference>
<dbReference type="InterPro" id="IPR000182">
    <property type="entry name" value="GNAT_dom"/>
</dbReference>
<accession>A0A2X3Y1H9</accession>
<dbReference type="SUPFAM" id="SSF55729">
    <property type="entry name" value="Acyl-CoA N-acyltransferases (Nat)"/>
    <property type="match status" value="1"/>
</dbReference>
<dbReference type="Gene3D" id="3.40.630.30">
    <property type="match status" value="1"/>
</dbReference>
<dbReference type="PROSITE" id="PS51186">
    <property type="entry name" value="GNAT"/>
    <property type="match status" value="1"/>
</dbReference>
<dbReference type="RefSeq" id="WP_111675519.1">
    <property type="nucleotide sequence ID" value="NZ_LS483364.1"/>
</dbReference>
<evidence type="ECO:0000259" key="1">
    <source>
        <dbReference type="PROSITE" id="PS51186"/>
    </source>
</evidence>
<gene>
    <name evidence="2" type="ORF">NCTC11086_00747</name>
</gene>
<feature type="domain" description="N-acetyltransferase" evidence="1">
    <location>
        <begin position="3"/>
        <end position="154"/>
    </location>
</feature>
<organism evidence="2 3">
    <name type="scientific">Streptococcus sanguinis</name>
    <dbReference type="NCBI Taxonomy" id="1305"/>
    <lineage>
        <taxon>Bacteria</taxon>
        <taxon>Bacillati</taxon>
        <taxon>Bacillota</taxon>
        <taxon>Bacilli</taxon>
        <taxon>Lactobacillales</taxon>
        <taxon>Streptococcaceae</taxon>
        <taxon>Streptococcus</taxon>
    </lineage>
</organism>
<evidence type="ECO:0000313" key="3">
    <source>
        <dbReference type="Proteomes" id="UP000248534"/>
    </source>
</evidence>